<evidence type="ECO:0000256" key="2">
    <source>
        <dbReference type="ARBA" id="ARBA00023125"/>
    </source>
</evidence>
<dbReference type="AlphaFoldDB" id="A0A2P8DW75"/>
<dbReference type="EMBL" id="PYGF01000013">
    <property type="protein sequence ID" value="PSL01479.1"/>
    <property type="molecule type" value="Genomic_DNA"/>
</dbReference>
<feature type="domain" description="HTH araC/xylS-type" evidence="4">
    <location>
        <begin position="104"/>
        <end position="183"/>
    </location>
</feature>
<evidence type="ECO:0000313" key="6">
    <source>
        <dbReference type="Proteomes" id="UP000240708"/>
    </source>
</evidence>
<dbReference type="GO" id="GO:0003700">
    <property type="term" value="F:DNA-binding transcription factor activity"/>
    <property type="evidence" value="ECO:0007669"/>
    <property type="project" value="InterPro"/>
</dbReference>
<reference evidence="5 6" key="1">
    <citation type="submission" date="2018-03" db="EMBL/GenBank/DDBJ databases">
        <title>Genomic Encyclopedia of Archaeal and Bacterial Type Strains, Phase II (KMG-II): from individual species to whole genera.</title>
        <authorList>
            <person name="Goeker M."/>
        </authorList>
    </citation>
    <scope>NUCLEOTIDE SEQUENCE [LARGE SCALE GENOMIC DNA]</scope>
    <source>
        <strain evidence="5 6">DSM 28057</strain>
    </source>
</reference>
<dbReference type="GO" id="GO:0043565">
    <property type="term" value="F:sequence-specific DNA binding"/>
    <property type="evidence" value="ECO:0007669"/>
    <property type="project" value="InterPro"/>
</dbReference>
<dbReference type="InterPro" id="IPR018060">
    <property type="entry name" value="HTH_AraC"/>
</dbReference>
<dbReference type="InterPro" id="IPR018062">
    <property type="entry name" value="HTH_AraC-typ_CS"/>
</dbReference>
<keyword evidence="6" id="KW-1185">Reference proteome</keyword>
<evidence type="ECO:0000256" key="3">
    <source>
        <dbReference type="ARBA" id="ARBA00023163"/>
    </source>
</evidence>
<evidence type="ECO:0000256" key="1">
    <source>
        <dbReference type="ARBA" id="ARBA00023015"/>
    </source>
</evidence>
<evidence type="ECO:0000259" key="4">
    <source>
        <dbReference type="PROSITE" id="PS01124"/>
    </source>
</evidence>
<keyword evidence="3" id="KW-0804">Transcription</keyword>
<keyword evidence="1" id="KW-0805">Transcription regulation</keyword>
<keyword evidence="2" id="KW-0238">DNA-binding</keyword>
<accession>A0A2P8DW75</accession>
<gene>
    <name evidence="5" type="ORF">CLV48_11373</name>
</gene>
<dbReference type="Proteomes" id="UP000240708">
    <property type="component" value="Unassembled WGS sequence"/>
</dbReference>
<sequence length="194" mass="22356">MTLIKMMIESFYIKNMVCPRCIMAVKSILEELKIDYVSVNLGQIDLNQPLSKGDLNQLEIQLKNFGFEILEPGNSSLVSKIKTTLIEQIHYSTEYLNVNFSAFLSDKLNHEYSYLSRLFSSVEGITIEKYITKLRIEKVKELLYYNELSLTQIAYQLGYSSVAYLSTQFKKETGMTPTEFKKLRGPGHKHLDSL</sequence>
<dbReference type="PROSITE" id="PS01124">
    <property type="entry name" value="HTH_ARAC_FAMILY_2"/>
    <property type="match status" value="1"/>
</dbReference>
<proteinExistence type="predicted"/>
<organism evidence="5 6">
    <name type="scientific">Cecembia rubra</name>
    <dbReference type="NCBI Taxonomy" id="1485585"/>
    <lineage>
        <taxon>Bacteria</taxon>
        <taxon>Pseudomonadati</taxon>
        <taxon>Bacteroidota</taxon>
        <taxon>Cytophagia</taxon>
        <taxon>Cytophagales</taxon>
        <taxon>Cyclobacteriaceae</taxon>
        <taxon>Cecembia</taxon>
    </lineage>
</organism>
<name>A0A2P8DW75_9BACT</name>
<dbReference type="Pfam" id="PF12833">
    <property type="entry name" value="HTH_18"/>
    <property type="match status" value="1"/>
</dbReference>
<dbReference type="RefSeq" id="WP_245889605.1">
    <property type="nucleotide sequence ID" value="NZ_PYGF01000013.1"/>
</dbReference>
<dbReference type="SUPFAM" id="SSF46689">
    <property type="entry name" value="Homeodomain-like"/>
    <property type="match status" value="1"/>
</dbReference>
<comment type="caution">
    <text evidence="5">The sequence shown here is derived from an EMBL/GenBank/DDBJ whole genome shotgun (WGS) entry which is preliminary data.</text>
</comment>
<dbReference type="PROSITE" id="PS00041">
    <property type="entry name" value="HTH_ARAC_FAMILY_1"/>
    <property type="match status" value="1"/>
</dbReference>
<dbReference type="InterPro" id="IPR009057">
    <property type="entry name" value="Homeodomain-like_sf"/>
</dbReference>
<dbReference type="Gene3D" id="1.10.10.60">
    <property type="entry name" value="Homeodomain-like"/>
    <property type="match status" value="1"/>
</dbReference>
<protein>
    <submittedName>
        <fullName evidence="5">AraC family transcriptional regulator</fullName>
    </submittedName>
</protein>
<dbReference type="SMART" id="SM00342">
    <property type="entry name" value="HTH_ARAC"/>
    <property type="match status" value="1"/>
</dbReference>
<dbReference type="PANTHER" id="PTHR43280">
    <property type="entry name" value="ARAC-FAMILY TRANSCRIPTIONAL REGULATOR"/>
    <property type="match status" value="1"/>
</dbReference>
<dbReference type="PANTHER" id="PTHR43280:SF28">
    <property type="entry name" value="HTH-TYPE TRANSCRIPTIONAL ACTIVATOR RHAS"/>
    <property type="match status" value="1"/>
</dbReference>
<evidence type="ECO:0000313" key="5">
    <source>
        <dbReference type="EMBL" id="PSL01479.1"/>
    </source>
</evidence>